<accession>D6ZEV2</accession>
<dbReference type="GO" id="GO:0032259">
    <property type="term" value="P:methylation"/>
    <property type="evidence" value="ECO:0007669"/>
    <property type="project" value="UniProtKB-KW"/>
</dbReference>
<dbReference type="EMBL" id="CP001958">
    <property type="protein sequence ID" value="ADG97476.1"/>
    <property type="molecule type" value="Genomic_DNA"/>
</dbReference>
<sequence>MTDANQVADWDSIYRGESEHLKGEPPWNIGEPQPEINALIEAGEVTGAVLDAGCGHAETSLKLAALGHTVVGLDLSPTAIAAARKAAEKRGLSDKAAYETADISSFTGYDGRFDTIIDSTLFHSMPVELREGYLSSILRAAAPGAKYIVLVFDKNAFPEGMGGPNGVDDTELRELVSKYWTVDEIRPAFIHANLDWANMHDALPEGVVFPEYPKDEKGRSKAPAWLLRAHKP</sequence>
<dbReference type="Pfam" id="PF13649">
    <property type="entry name" value="Methyltransf_25"/>
    <property type="match status" value="1"/>
</dbReference>
<dbReference type="SUPFAM" id="SSF53335">
    <property type="entry name" value="S-adenosyl-L-methionine-dependent methyltransferases"/>
    <property type="match status" value="1"/>
</dbReference>
<dbReference type="GO" id="GO:0008168">
    <property type="term" value="F:methyltransferase activity"/>
    <property type="evidence" value="ECO:0007669"/>
    <property type="project" value="UniProtKB-KW"/>
</dbReference>
<dbReference type="AlphaFoldDB" id="D6ZEV2"/>
<dbReference type="InterPro" id="IPR029063">
    <property type="entry name" value="SAM-dependent_MTases_sf"/>
</dbReference>
<dbReference type="InterPro" id="IPR041698">
    <property type="entry name" value="Methyltransf_25"/>
</dbReference>
<dbReference type="PANTHER" id="PTHR43464:SF19">
    <property type="entry name" value="UBIQUINONE BIOSYNTHESIS O-METHYLTRANSFERASE, MITOCHONDRIAL"/>
    <property type="match status" value="1"/>
</dbReference>
<dbReference type="Gene3D" id="3.40.50.150">
    <property type="entry name" value="Vaccinia Virus protein VP39"/>
    <property type="match status" value="1"/>
</dbReference>
<name>D6ZEV2_SEGRD</name>
<keyword evidence="2 5" id="KW-0808">Transferase</keyword>
<reference evidence="5 6" key="1">
    <citation type="journal article" date="2010" name="Stand. Genomic Sci.">
        <title>Complete genome sequence of Segniliparus rotundus type strain (CDC 1076).</title>
        <authorList>
            <person name="Sikorski J."/>
            <person name="Lapidus A."/>
            <person name="Copeland A."/>
            <person name="Misra M."/>
            <person name="Glavina Del Rio T."/>
            <person name="Nolan M."/>
            <person name="Lucas S."/>
            <person name="Chen F."/>
            <person name="Tice H."/>
            <person name="Cheng J.F."/>
            <person name="Jando M."/>
            <person name="Schneider S."/>
            <person name="Bruce D."/>
            <person name="Goodwin L."/>
            <person name="Pitluck S."/>
            <person name="Liolios K."/>
            <person name="Mikhailova N."/>
            <person name="Pati A."/>
            <person name="Ivanova N."/>
            <person name="Mavromatis K."/>
            <person name="Chen A."/>
            <person name="Palaniappan K."/>
            <person name="Chertkov O."/>
            <person name="Land M."/>
            <person name="Hauser L."/>
            <person name="Chang Y.J."/>
            <person name="Jeffries C.D."/>
            <person name="Brettin T."/>
            <person name="Detter J.C."/>
            <person name="Han C."/>
            <person name="Rohde M."/>
            <person name="Goker M."/>
            <person name="Bristow J."/>
            <person name="Eisen J.A."/>
            <person name="Markowitz V."/>
            <person name="Hugenholtz P."/>
            <person name="Kyrpides N.C."/>
            <person name="Klenk H.P."/>
        </authorList>
    </citation>
    <scope>NUCLEOTIDE SEQUENCE [LARGE SCALE GENOMIC DNA]</scope>
    <source>
        <strain evidence="6">ATCC BAA-972 / CDC 1076 / CIP 108378 / DSM 44985 / JCM 13578</strain>
    </source>
</reference>
<evidence type="ECO:0000256" key="1">
    <source>
        <dbReference type="ARBA" id="ARBA00022603"/>
    </source>
</evidence>
<dbReference type="RefSeq" id="WP_013137932.1">
    <property type="nucleotide sequence ID" value="NC_014168.1"/>
</dbReference>
<gene>
    <name evidence="5" type="ordered locus">Srot_1003</name>
</gene>
<keyword evidence="6" id="KW-1185">Reference proteome</keyword>
<proteinExistence type="predicted"/>
<protein>
    <submittedName>
        <fullName evidence="5">Methyltransferase type 12</fullName>
    </submittedName>
</protein>
<dbReference type="OrthoDB" id="3825914at2"/>
<organism evidence="5 6">
    <name type="scientific">Segniliparus rotundus (strain ATCC BAA-972 / CDC 1076 / CIP 108378 / DSM 44985 / JCM 13578)</name>
    <dbReference type="NCBI Taxonomy" id="640132"/>
    <lineage>
        <taxon>Bacteria</taxon>
        <taxon>Bacillati</taxon>
        <taxon>Actinomycetota</taxon>
        <taxon>Actinomycetes</taxon>
        <taxon>Mycobacteriales</taxon>
        <taxon>Segniliparaceae</taxon>
        <taxon>Segniliparus</taxon>
    </lineage>
</organism>
<dbReference type="CDD" id="cd02440">
    <property type="entry name" value="AdoMet_MTases"/>
    <property type="match status" value="1"/>
</dbReference>
<keyword evidence="3" id="KW-0949">S-adenosyl-L-methionine</keyword>
<dbReference type="Proteomes" id="UP000002247">
    <property type="component" value="Chromosome"/>
</dbReference>
<dbReference type="STRING" id="640132.Srot_1003"/>
<evidence type="ECO:0000313" key="6">
    <source>
        <dbReference type="Proteomes" id="UP000002247"/>
    </source>
</evidence>
<dbReference type="PANTHER" id="PTHR43464">
    <property type="entry name" value="METHYLTRANSFERASE"/>
    <property type="match status" value="1"/>
</dbReference>
<evidence type="ECO:0000313" key="5">
    <source>
        <dbReference type="EMBL" id="ADG97476.1"/>
    </source>
</evidence>
<keyword evidence="1 5" id="KW-0489">Methyltransferase</keyword>
<evidence type="ECO:0000259" key="4">
    <source>
        <dbReference type="Pfam" id="PF13649"/>
    </source>
</evidence>
<evidence type="ECO:0000256" key="3">
    <source>
        <dbReference type="ARBA" id="ARBA00022691"/>
    </source>
</evidence>
<evidence type="ECO:0000256" key="2">
    <source>
        <dbReference type="ARBA" id="ARBA00022679"/>
    </source>
</evidence>
<dbReference type="eggNOG" id="COG2226">
    <property type="taxonomic scope" value="Bacteria"/>
</dbReference>
<feature type="domain" description="Methyltransferase" evidence="4">
    <location>
        <begin position="49"/>
        <end position="144"/>
    </location>
</feature>
<dbReference type="HOGENOM" id="CLU_056435_4_2_11"/>
<dbReference type="KEGG" id="srt:Srot_1003"/>